<evidence type="ECO:0000313" key="7">
    <source>
        <dbReference type="EMBL" id="QTC86345.1"/>
    </source>
</evidence>
<evidence type="ECO:0000313" key="8">
    <source>
        <dbReference type="Proteomes" id="UP000663942"/>
    </source>
</evidence>
<comment type="similarity">
    <text evidence="1">Belongs to the ner transcriptional regulatory family.</text>
</comment>
<evidence type="ECO:0000256" key="5">
    <source>
        <dbReference type="SAM" id="MobiDB-lite"/>
    </source>
</evidence>
<evidence type="ECO:0000256" key="4">
    <source>
        <dbReference type="ARBA" id="ARBA00023163"/>
    </source>
</evidence>
<dbReference type="RefSeq" id="WP_207821621.1">
    <property type="nucleotide sequence ID" value="NZ_CP062006.1"/>
</dbReference>
<evidence type="ECO:0000256" key="3">
    <source>
        <dbReference type="ARBA" id="ARBA00023125"/>
    </source>
</evidence>
<accession>A0ABX7SHR1</accession>
<dbReference type="InterPro" id="IPR010982">
    <property type="entry name" value="Lambda_DNA-bd_dom_sf"/>
</dbReference>
<feature type="region of interest" description="Disordered" evidence="5">
    <location>
        <begin position="74"/>
        <end position="97"/>
    </location>
</feature>
<feature type="compositionally biased region" description="Basic residues" evidence="5">
    <location>
        <begin position="81"/>
        <end position="90"/>
    </location>
</feature>
<organism evidence="7 8">
    <name type="scientific">Brevundimonas pondensis</name>
    <dbReference type="NCBI Taxonomy" id="2774189"/>
    <lineage>
        <taxon>Bacteria</taxon>
        <taxon>Pseudomonadati</taxon>
        <taxon>Pseudomonadota</taxon>
        <taxon>Alphaproteobacteria</taxon>
        <taxon>Caulobacterales</taxon>
        <taxon>Caulobacteraceae</taxon>
        <taxon>Brevundimonas</taxon>
    </lineage>
</organism>
<dbReference type="InterPro" id="IPR038722">
    <property type="entry name" value="Ner_HTH_dom"/>
</dbReference>
<evidence type="ECO:0000256" key="2">
    <source>
        <dbReference type="ARBA" id="ARBA00023015"/>
    </source>
</evidence>
<dbReference type="Gene3D" id="1.10.260.40">
    <property type="entry name" value="lambda repressor-like DNA-binding domains"/>
    <property type="match status" value="1"/>
</dbReference>
<dbReference type="Proteomes" id="UP000663942">
    <property type="component" value="Chromosome"/>
</dbReference>
<dbReference type="SUPFAM" id="SSF47413">
    <property type="entry name" value="lambda repressor-like DNA-binding domains"/>
    <property type="match status" value="1"/>
</dbReference>
<keyword evidence="2" id="KW-0805">Transcription regulation</keyword>
<keyword evidence="8" id="KW-1185">Reference proteome</keyword>
<keyword evidence="4" id="KW-0804">Transcription</keyword>
<evidence type="ECO:0000256" key="1">
    <source>
        <dbReference type="ARBA" id="ARBA00006157"/>
    </source>
</evidence>
<feature type="domain" description="Ner winged helix-turn-helix DNA-binding" evidence="6">
    <location>
        <begin position="7"/>
        <end position="71"/>
    </location>
</feature>
<protein>
    <submittedName>
        <fullName evidence="7">Helix-turn-helix domain-containing protein</fullName>
    </submittedName>
</protein>
<sequence>MISKSVHKEDIKGALRKRYGTLIAFEQAHDLPTQSVKDVLRGRASARVEQAIADDLELPLHRLFPGRYVAAQAGDSSLKRDNRRTKRNAHRLSAEAR</sequence>
<gene>
    <name evidence="7" type="ORF">IFE19_09165</name>
</gene>
<dbReference type="EMBL" id="CP062006">
    <property type="protein sequence ID" value="QTC86345.1"/>
    <property type="molecule type" value="Genomic_DNA"/>
</dbReference>
<dbReference type="Pfam" id="PF13693">
    <property type="entry name" value="HTH_35"/>
    <property type="match status" value="1"/>
</dbReference>
<proteinExistence type="inferred from homology"/>
<evidence type="ECO:0000259" key="6">
    <source>
        <dbReference type="Pfam" id="PF13693"/>
    </source>
</evidence>
<reference evidence="7 8" key="1">
    <citation type="submission" date="2020-09" db="EMBL/GenBank/DDBJ databases">
        <title>Brevundimonas sp. LVF1 isolated from an oligotrophic pond in Goettingen, Germany.</title>
        <authorList>
            <person name="Friedrich I."/>
            <person name="Klassen A."/>
            <person name="Neubauer H."/>
            <person name="Schneider D."/>
            <person name="Hertel R."/>
            <person name="Daniel R."/>
        </authorList>
    </citation>
    <scope>NUCLEOTIDE SEQUENCE [LARGE SCALE GENOMIC DNA]</scope>
    <source>
        <strain evidence="7 8">LVF1</strain>
    </source>
</reference>
<name>A0ABX7SHR1_9CAUL</name>
<keyword evidence="3" id="KW-0238">DNA-binding</keyword>